<keyword evidence="3" id="KW-0597">Phosphoprotein</keyword>
<organism evidence="9 10">
    <name type="scientific">Mucilaginibacter mali</name>
    <dbReference type="NCBI Taxonomy" id="2740462"/>
    <lineage>
        <taxon>Bacteria</taxon>
        <taxon>Pseudomonadati</taxon>
        <taxon>Bacteroidota</taxon>
        <taxon>Sphingobacteriia</taxon>
        <taxon>Sphingobacteriales</taxon>
        <taxon>Sphingobacteriaceae</taxon>
        <taxon>Mucilaginibacter</taxon>
    </lineage>
</organism>
<dbReference type="PROSITE" id="PS00455">
    <property type="entry name" value="AMP_BINDING"/>
    <property type="match status" value="1"/>
</dbReference>
<dbReference type="InterPro" id="IPR020841">
    <property type="entry name" value="PKS_Beta-ketoAc_synthase_dom"/>
</dbReference>
<dbReference type="InterPro" id="IPR016039">
    <property type="entry name" value="Thiolase-like"/>
</dbReference>
<protein>
    <submittedName>
        <fullName evidence="9">Amino acid adenylation domain-containing protein</fullName>
    </submittedName>
</protein>
<dbReference type="InterPro" id="IPR000873">
    <property type="entry name" value="AMP-dep_synth/lig_dom"/>
</dbReference>
<dbReference type="InterPro" id="IPR015422">
    <property type="entry name" value="PyrdxlP-dep_Trfase_small"/>
</dbReference>
<dbReference type="Gene3D" id="3.30.300.30">
    <property type="match status" value="1"/>
</dbReference>
<dbReference type="InterPro" id="IPR014030">
    <property type="entry name" value="Ketoacyl_synth_N"/>
</dbReference>
<dbReference type="InterPro" id="IPR016036">
    <property type="entry name" value="Malonyl_transacylase_ACP-bd"/>
</dbReference>
<feature type="domain" description="Carrier" evidence="7">
    <location>
        <begin position="505"/>
        <end position="580"/>
    </location>
</feature>
<dbReference type="InterPro" id="IPR014031">
    <property type="entry name" value="Ketoacyl_synth_C"/>
</dbReference>
<dbReference type="Pfam" id="PF13193">
    <property type="entry name" value="AMP-binding_C"/>
    <property type="match status" value="1"/>
</dbReference>
<keyword evidence="2" id="KW-0596">Phosphopantetheine</keyword>
<dbReference type="FunFam" id="1.10.1200.10:FF:000005">
    <property type="entry name" value="Nonribosomal peptide synthetase 1"/>
    <property type="match status" value="1"/>
</dbReference>
<dbReference type="Pfam" id="PF00109">
    <property type="entry name" value="ketoacyl-synt"/>
    <property type="match status" value="1"/>
</dbReference>
<evidence type="ECO:0000256" key="6">
    <source>
        <dbReference type="SAM" id="MobiDB-lite"/>
    </source>
</evidence>
<dbReference type="Pfam" id="PF00698">
    <property type="entry name" value="Acyl_transf_1"/>
    <property type="match status" value="1"/>
</dbReference>
<dbReference type="RefSeq" id="WP_173416856.1">
    <property type="nucleotide sequence ID" value="NZ_CP054139.1"/>
</dbReference>
<evidence type="ECO:0000256" key="1">
    <source>
        <dbReference type="ARBA" id="ARBA00001957"/>
    </source>
</evidence>
<dbReference type="Pfam" id="PF00550">
    <property type="entry name" value="PP-binding"/>
    <property type="match status" value="2"/>
</dbReference>
<dbReference type="Pfam" id="PF02801">
    <property type="entry name" value="Ketoacyl-synt_C"/>
    <property type="match status" value="1"/>
</dbReference>
<accession>A0A7D4QCC8</accession>
<keyword evidence="10" id="KW-1185">Reference proteome</keyword>
<dbReference type="Gene3D" id="3.40.47.10">
    <property type="match status" value="1"/>
</dbReference>
<dbReference type="Proteomes" id="UP000505355">
    <property type="component" value="Chromosome"/>
</dbReference>
<dbReference type="Gene3D" id="3.30.70.3290">
    <property type="match status" value="1"/>
</dbReference>
<dbReference type="InterPro" id="IPR042099">
    <property type="entry name" value="ANL_N_sf"/>
</dbReference>
<keyword evidence="5" id="KW-0663">Pyridoxal phosphate</keyword>
<dbReference type="Pfam" id="PF16197">
    <property type="entry name" value="KAsynt_C_assoc"/>
    <property type="match status" value="1"/>
</dbReference>
<dbReference type="KEGG" id="mmab:HQ865_21375"/>
<dbReference type="Gene3D" id="3.40.50.12780">
    <property type="entry name" value="N-terminal domain of ligase-like"/>
    <property type="match status" value="1"/>
</dbReference>
<dbReference type="PROSITE" id="PS00606">
    <property type="entry name" value="KS3_1"/>
    <property type="match status" value="1"/>
</dbReference>
<dbReference type="GO" id="GO:0006633">
    <property type="term" value="P:fatty acid biosynthetic process"/>
    <property type="evidence" value="ECO:0007669"/>
    <property type="project" value="InterPro"/>
</dbReference>
<dbReference type="PROSITE" id="PS50075">
    <property type="entry name" value="CARRIER"/>
    <property type="match status" value="2"/>
</dbReference>
<dbReference type="CDD" id="cd00610">
    <property type="entry name" value="OAT_like"/>
    <property type="match status" value="1"/>
</dbReference>
<evidence type="ECO:0000313" key="10">
    <source>
        <dbReference type="Proteomes" id="UP000505355"/>
    </source>
</evidence>
<evidence type="ECO:0000256" key="4">
    <source>
        <dbReference type="ARBA" id="ARBA00022679"/>
    </source>
</evidence>
<dbReference type="SMART" id="SM00823">
    <property type="entry name" value="PKS_PP"/>
    <property type="match status" value="2"/>
</dbReference>
<dbReference type="SUPFAM" id="SSF55048">
    <property type="entry name" value="Probable ACP-binding domain of malonyl-CoA ACP transacylase"/>
    <property type="match status" value="1"/>
</dbReference>
<evidence type="ECO:0000259" key="7">
    <source>
        <dbReference type="PROSITE" id="PS50075"/>
    </source>
</evidence>
<dbReference type="Gene3D" id="3.40.366.10">
    <property type="entry name" value="Malonyl-Coenzyme A Acyl Carrier Protein, domain 2"/>
    <property type="match status" value="1"/>
</dbReference>
<evidence type="ECO:0000256" key="5">
    <source>
        <dbReference type="ARBA" id="ARBA00022898"/>
    </source>
</evidence>
<dbReference type="InterPro" id="IPR005814">
    <property type="entry name" value="Aminotrans_3"/>
</dbReference>
<evidence type="ECO:0000259" key="8">
    <source>
        <dbReference type="PROSITE" id="PS52004"/>
    </source>
</evidence>
<dbReference type="InterPro" id="IPR020845">
    <property type="entry name" value="AMP-binding_CS"/>
</dbReference>
<dbReference type="Pfam" id="PF00501">
    <property type="entry name" value="AMP-binding"/>
    <property type="match status" value="1"/>
</dbReference>
<dbReference type="InterPro" id="IPR020806">
    <property type="entry name" value="PKS_PP-bd"/>
</dbReference>
<evidence type="ECO:0000256" key="3">
    <source>
        <dbReference type="ARBA" id="ARBA00022553"/>
    </source>
</evidence>
<dbReference type="InterPro" id="IPR016035">
    <property type="entry name" value="Acyl_Trfase/lysoPLipase"/>
</dbReference>
<dbReference type="CDD" id="cd00833">
    <property type="entry name" value="PKS"/>
    <property type="match status" value="1"/>
</dbReference>
<dbReference type="SUPFAM" id="SSF52151">
    <property type="entry name" value="FabD/lysophospholipase-like"/>
    <property type="match status" value="1"/>
</dbReference>
<dbReference type="SUPFAM" id="SSF47336">
    <property type="entry name" value="ACP-like"/>
    <property type="match status" value="2"/>
</dbReference>
<dbReference type="InterPro" id="IPR036736">
    <property type="entry name" value="ACP-like_sf"/>
</dbReference>
<dbReference type="InterPro" id="IPR032821">
    <property type="entry name" value="PKS_assoc"/>
</dbReference>
<evidence type="ECO:0000256" key="2">
    <source>
        <dbReference type="ARBA" id="ARBA00022450"/>
    </source>
</evidence>
<dbReference type="InterPro" id="IPR001227">
    <property type="entry name" value="Ac_transferase_dom_sf"/>
</dbReference>
<gene>
    <name evidence="9" type="ORF">HQ865_21375</name>
</gene>
<feature type="domain" description="Ketosynthase family 3 (KS3)" evidence="8">
    <location>
        <begin position="595"/>
        <end position="1019"/>
    </location>
</feature>
<proteinExistence type="predicted"/>
<dbReference type="InterPro" id="IPR015421">
    <property type="entry name" value="PyrdxlP-dep_Trfase_major"/>
</dbReference>
<dbReference type="InterPro" id="IPR025110">
    <property type="entry name" value="AMP-bd_C"/>
</dbReference>
<dbReference type="InterPro" id="IPR009081">
    <property type="entry name" value="PP-bd_ACP"/>
</dbReference>
<dbReference type="GO" id="GO:0004312">
    <property type="term" value="F:fatty acid synthase activity"/>
    <property type="evidence" value="ECO:0007669"/>
    <property type="project" value="TreeGrafter"/>
</dbReference>
<dbReference type="GO" id="GO:0008483">
    <property type="term" value="F:transaminase activity"/>
    <property type="evidence" value="ECO:0007669"/>
    <property type="project" value="InterPro"/>
</dbReference>
<dbReference type="PANTHER" id="PTHR43775:SF51">
    <property type="entry name" value="INACTIVE PHENOLPHTHIOCEROL SYNTHESIS POLYKETIDE SYNTHASE TYPE I PKS1-RELATED"/>
    <property type="match status" value="1"/>
</dbReference>
<dbReference type="InterPro" id="IPR006162">
    <property type="entry name" value="Ppantetheine_attach_site"/>
</dbReference>
<dbReference type="EMBL" id="CP054139">
    <property type="protein sequence ID" value="QKJ32205.1"/>
    <property type="molecule type" value="Genomic_DNA"/>
</dbReference>
<dbReference type="SMART" id="SM00827">
    <property type="entry name" value="PKS_AT"/>
    <property type="match status" value="1"/>
</dbReference>
<dbReference type="Gene3D" id="1.10.1200.10">
    <property type="entry name" value="ACP-like"/>
    <property type="match status" value="2"/>
</dbReference>
<dbReference type="GO" id="GO:0031177">
    <property type="term" value="F:phosphopantetheine binding"/>
    <property type="evidence" value="ECO:0007669"/>
    <property type="project" value="InterPro"/>
</dbReference>
<dbReference type="InterPro" id="IPR050091">
    <property type="entry name" value="PKS_NRPS_Biosynth_Enz"/>
</dbReference>
<dbReference type="GO" id="GO:0004315">
    <property type="term" value="F:3-oxoacyl-[acyl-carrier-protein] synthase activity"/>
    <property type="evidence" value="ECO:0007669"/>
    <property type="project" value="InterPro"/>
</dbReference>
<dbReference type="InterPro" id="IPR014043">
    <property type="entry name" value="Acyl_transferase_dom"/>
</dbReference>
<feature type="domain" description="Carrier" evidence="7">
    <location>
        <begin position="1493"/>
        <end position="1568"/>
    </location>
</feature>
<name>A0A7D4QCC8_9SPHI</name>
<comment type="cofactor">
    <cofactor evidence="1">
        <name>pantetheine 4'-phosphate</name>
        <dbReference type="ChEBI" id="CHEBI:47942"/>
    </cofactor>
</comment>
<dbReference type="InterPro" id="IPR045851">
    <property type="entry name" value="AMP-bd_C_sf"/>
</dbReference>
<dbReference type="InterPro" id="IPR018201">
    <property type="entry name" value="Ketoacyl_synth_AS"/>
</dbReference>
<dbReference type="Gene3D" id="3.30.70.250">
    <property type="entry name" value="Malonyl-CoA ACP transacylase, ACP-binding"/>
    <property type="match status" value="1"/>
</dbReference>
<dbReference type="SMART" id="SM01294">
    <property type="entry name" value="PKS_PP_betabranch"/>
    <property type="match status" value="1"/>
</dbReference>
<dbReference type="InterPro" id="IPR015424">
    <property type="entry name" value="PyrdxlP-dep_Trfase"/>
</dbReference>
<dbReference type="Pfam" id="PF00202">
    <property type="entry name" value="Aminotran_3"/>
    <property type="match status" value="1"/>
</dbReference>
<dbReference type="SUPFAM" id="SSF56801">
    <property type="entry name" value="Acetyl-CoA synthetase-like"/>
    <property type="match status" value="1"/>
</dbReference>
<dbReference type="Gene3D" id="3.90.1150.10">
    <property type="entry name" value="Aspartate Aminotransferase, domain 1"/>
    <property type="match status" value="1"/>
</dbReference>
<dbReference type="PANTHER" id="PTHR43775">
    <property type="entry name" value="FATTY ACID SYNTHASE"/>
    <property type="match status" value="1"/>
</dbReference>
<dbReference type="GO" id="GO:0030170">
    <property type="term" value="F:pyridoxal phosphate binding"/>
    <property type="evidence" value="ECO:0007669"/>
    <property type="project" value="InterPro"/>
</dbReference>
<dbReference type="SMART" id="SM00825">
    <property type="entry name" value="PKS_KS"/>
    <property type="match status" value="1"/>
</dbReference>
<dbReference type="PROSITE" id="PS52004">
    <property type="entry name" value="KS3_2"/>
    <property type="match status" value="1"/>
</dbReference>
<dbReference type="SUPFAM" id="SSF53383">
    <property type="entry name" value="PLP-dependent transferases"/>
    <property type="match status" value="1"/>
</dbReference>
<dbReference type="NCBIfam" id="TIGR01733">
    <property type="entry name" value="AA-adenyl-dom"/>
    <property type="match status" value="1"/>
</dbReference>
<evidence type="ECO:0000313" key="9">
    <source>
        <dbReference type="EMBL" id="QKJ32205.1"/>
    </source>
</evidence>
<reference evidence="9 10" key="1">
    <citation type="submission" date="2020-05" db="EMBL/GenBank/DDBJ databases">
        <title>Mucilaginibacter mali sp. nov.</title>
        <authorList>
            <person name="Kim H.S."/>
            <person name="Lee K.C."/>
            <person name="Suh M.K."/>
            <person name="Kim J.-S."/>
            <person name="Han K.-I."/>
            <person name="Eom M.K."/>
            <person name="Shin Y.K."/>
            <person name="Lee J.-S."/>
        </authorList>
    </citation>
    <scope>NUCLEOTIDE SEQUENCE [LARGE SCALE GENOMIC DNA]</scope>
    <source>
        <strain evidence="9 10">G2-14</strain>
    </source>
</reference>
<dbReference type="SUPFAM" id="SSF53901">
    <property type="entry name" value="Thiolase-like"/>
    <property type="match status" value="1"/>
</dbReference>
<feature type="region of interest" description="Disordered" evidence="6">
    <location>
        <begin position="2147"/>
        <end position="2179"/>
    </location>
</feature>
<sequence length="2179" mass="236791">MGLQKLFEQQSNRNADAIAIVHGDERVTYQQLSNSVNAFARLVSAHTSTAEIVGVSASRSLHTIVSILALMQAGKTYLPLDSSYPAERLKSIIDDSGIDTCLCEPHEHGFFSSLGLKPLSTNTVYDESLNKVTPTDKQGYVLYTSGSTGKPKGVQMGSAALLNLLQWQQKNSASNVGFNTLQYAPLTFDVSFQEIFATLTTGGTLFLISDEVRLDPNELIRFIDHKQINRLFLPFVALQYLAEAADSYMLSNLQLKEVMTAGEQLKITPQIVKLFSTLPGCKLFNQYGPTESHVVTQLELSGDPQQWPALPTIGIPIDNTEMLILDDQLSPVKDGQSGELYISGICLADGYLNRPDLTAERFINWQHNGQTKRIYKSGDVARLLPDNNIEYLGRADTQVKIRGNRVEPAEIEVLLNQAPGIQQAAVVAKEYAGGNKRLIAYLISNTNEDTAATKHYIAEKVPDYMVPSAFIWVKDFPKTSSGKIDRNALPNPVLQRPESAGLYRAASTITQKRLATLWADMLTMDEVGIDDNFFDLGGNSLLAINTATQLRSAFNIALPVTKIYQYPTISGIAAYIDGSGEQEVRIASNKKQTTGGDIAVIAMAGKWPGANDVNAFWDILKNGQETVSFFSDEELDPNIPAELKSNAAYVKARGVLQNPAAFDAGFFNIAPLLAQMMDPQQRIFLEIAWEALEASGYQPQNYNGLVGVYAGSNNNTYYYNNVLTNPAQVEQAGAFNVMTLNEKDYIATRTAYELNLKGPAVSVYSACSTSLLAIAQAVDALRNGQCDMALAGGATVTAPVKSGHLYQEGAMLSADGHTRTFDASATGTVFSDGAGVVLLKPLSAAKQDGDTIYAVIKGKGVNNDGHSKGSFTAPSAGGQAGAIASALHDGGIDAANVGYVEAHGTATPLGDPIEIDGLKLAFGQQTAKQYCAIGSVKSNMGHLTAASGVTGFIKTALSLHHRQLVPSLFYNKPNPAIGFEDSPFYVNSSLKPWDSATTRTAGVSSFGVGGTNVHVVLQEFENIISESCPSRPVQLFTWSAKTQSSVESYALKLADHPISNLSDTAYTLNTARAEFNSRRFEVATTAGELQDKLRDTRSLRQKTLKEKATEVVFLFPGQGSQYAGMGKDLYRNKPVFADAVNECAAIIKTYTGTDVRDLIYGDDAKDKLTQGINIQPAIFTIEYALAKLWMNWGIQPTAFLGHSLGEFAAAHLSGIMSLDDVLQLLCARAKMISELLAGKMLAVRATVEVLQGILPKEVSIATKNSPNLNVVSGTPEAVEAFAQLLSEKGIAAMPINTSNAMHSAMVDSIIEPFTQLVAKVKLSAPRIPVISSMTGKWLSEAEATSPAYWSRQMREPVEFVEAIKTANDEPNRVLLECGPGNILANLAKGQVDKTKEQLILPGIVENNTSDYNGILNSLGYLWLNGLEPDWQAFYTGETRNKVALPSYAFDHKDHWIQPGKILTTTVSANGVAAPISPITTTPINTPPPMPRKELLSNKIREIFEAASGIDMAAVPVNMSFAEAGFDSLLLTQIAQNLKKEFGVPITFRKLYEQYENVELLAAFFDENLPASAYQAPAAPAPIATAVNDAVNYGDQTQLGLIAQQVQLLSQQISLLQGGAPTPQQAIPQQPVMSSAAPKTTYKLDADLTPEEMVEVKKPFGATARIDRQSTELSDQQKKFIADLTKNYNDRTKSSKEYTQKHREGMADPRVVSGFRPLTKEVVYPLVVNKSKGSRVWDIDGNEYVDALNGFGSNFLGYNPDFLKKVFQQQIEAGFEIGPQHILAGDVCQLINEFTGFERSALCNTGSEAVLGAMRMARTVTGRSLIVAFAGSYHGIIDEVIVRGSKKLKTIPAAPGILPEAVQNMLILDYGTDESLAIIKQRAHEIAAVMVEPVQSRRPEYQPIEFLKQLRQITKDADVALIFDEVITGFRMHPRGAQGLFGIKADIGTYGKVIGGGMPIGVIAGIPQYMDALDGGGKWQYGDASVPEAGVTYFAGTFVRHPLALAGANAVLNYLKEQGPGLQERLTGMAKNLADRLNEICKKHELPVYIAQFGSLWKIKFTFEMPFGELLFTLMRLKGIHIWDIFPCFLTAAHTMEDVDTIVAKFNESVEDMVAGGFFNADTAIRKPEDKTEIKAESKLSAFNKAPVPDAKLGRDKEGNPAWFVPDKNNPGKYLQVQNN</sequence>
<dbReference type="PROSITE" id="PS00012">
    <property type="entry name" value="PHOSPHOPANTETHEINE"/>
    <property type="match status" value="2"/>
</dbReference>
<dbReference type="InterPro" id="IPR010071">
    <property type="entry name" value="AA_adenyl_dom"/>
</dbReference>
<dbReference type="Gene3D" id="3.40.640.10">
    <property type="entry name" value="Type I PLP-dependent aspartate aminotransferase-like (Major domain)"/>
    <property type="match status" value="1"/>
</dbReference>
<keyword evidence="4" id="KW-0808">Transferase</keyword>